<feature type="region of interest" description="Disordered" evidence="1">
    <location>
        <begin position="38"/>
        <end position="103"/>
    </location>
</feature>
<feature type="compositionally biased region" description="Basic and acidic residues" evidence="1">
    <location>
        <begin position="9"/>
        <end position="24"/>
    </location>
</feature>
<gene>
    <name evidence="2" type="ORF">GQ55_1G060200</name>
</gene>
<dbReference type="Gramene" id="PUZ74374">
    <property type="protein sequence ID" value="PUZ74374"/>
    <property type="gene ID" value="GQ55_1G060200"/>
</dbReference>
<feature type="region of interest" description="Disordered" evidence="1">
    <location>
        <begin position="1"/>
        <end position="24"/>
    </location>
</feature>
<accession>A0A2T7F2T2</accession>
<protein>
    <submittedName>
        <fullName evidence="2">Uncharacterized protein</fullName>
    </submittedName>
</protein>
<sequence>MLSAPVDQFSRHRSTEELETTDKPRELGLHRWLHDGVRHARKRRSSSVPINPSVQHLTSRPAGHPVLRLRTRRQGTPRARRHSSACRAMNRKQPVRVRDAPAT</sequence>
<reference evidence="2 3" key="1">
    <citation type="submission" date="2018-04" db="EMBL/GenBank/DDBJ databases">
        <title>WGS assembly of Panicum hallii var. hallii HAL2.</title>
        <authorList>
            <person name="Lovell J."/>
            <person name="Jenkins J."/>
            <person name="Lowry D."/>
            <person name="Mamidi S."/>
            <person name="Sreedasyam A."/>
            <person name="Weng X."/>
            <person name="Barry K."/>
            <person name="Bonette J."/>
            <person name="Campitelli B."/>
            <person name="Daum C."/>
            <person name="Gordon S."/>
            <person name="Gould B."/>
            <person name="Lipzen A."/>
            <person name="MacQueen A."/>
            <person name="Palacio-Mejia J."/>
            <person name="Plott C."/>
            <person name="Shakirov E."/>
            <person name="Shu S."/>
            <person name="Yoshinaga Y."/>
            <person name="Zane M."/>
            <person name="Rokhsar D."/>
            <person name="Grimwood J."/>
            <person name="Schmutz J."/>
            <person name="Juenger T."/>
        </authorList>
    </citation>
    <scope>NUCLEOTIDE SEQUENCE [LARGE SCALE GENOMIC DNA]</scope>
    <source>
        <strain evidence="3">cv. HAL2</strain>
    </source>
</reference>
<evidence type="ECO:0000313" key="2">
    <source>
        <dbReference type="EMBL" id="PUZ74374.1"/>
    </source>
</evidence>
<evidence type="ECO:0000313" key="3">
    <source>
        <dbReference type="Proteomes" id="UP000244336"/>
    </source>
</evidence>
<feature type="compositionally biased region" description="Polar residues" evidence="1">
    <location>
        <begin position="46"/>
        <end position="58"/>
    </location>
</feature>
<keyword evidence="3" id="KW-1185">Reference proteome</keyword>
<dbReference type="AlphaFoldDB" id="A0A2T7F2T2"/>
<proteinExistence type="predicted"/>
<dbReference type="EMBL" id="CM009749">
    <property type="protein sequence ID" value="PUZ74374.1"/>
    <property type="molecule type" value="Genomic_DNA"/>
</dbReference>
<organism evidence="2 3">
    <name type="scientific">Panicum hallii var. hallii</name>
    <dbReference type="NCBI Taxonomy" id="1504633"/>
    <lineage>
        <taxon>Eukaryota</taxon>
        <taxon>Viridiplantae</taxon>
        <taxon>Streptophyta</taxon>
        <taxon>Embryophyta</taxon>
        <taxon>Tracheophyta</taxon>
        <taxon>Spermatophyta</taxon>
        <taxon>Magnoliopsida</taxon>
        <taxon>Liliopsida</taxon>
        <taxon>Poales</taxon>
        <taxon>Poaceae</taxon>
        <taxon>PACMAD clade</taxon>
        <taxon>Panicoideae</taxon>
        <taxon>Panicodae</taxon>
        <taxon>Paniceae</taxon>
        <taxon>Panicinae</taxon>
        <taxon>Panicum</taxon>
        <taxon>Panicum sect. Panicum</taxon>
    </lineage>
</organism>
<dbReference type="Proteomes" id="UP000244336">
    <property type="component" value="Chromosome 1"/>
</dbReference>
<name>A0A2T7F2T2_9POAL</name>
<feature type="compositionally biased region" description="Basic residues" evidence="1">
    <location>
        <begin position="67"/>
        <end position="95"/>
    </location>
</feature>
<dbReference type="OrthoDB" id="10566783at2759"/>
<evidence type="ECO:0000256" key="1">
    <source>
        <dbReference type="SAM" id="MobiDB-lite"/>
    </source>
</evidence>